<dbReference type="InterPro" id="IPR000719">
    <property type="entry name" value="Prot_kinase_dom"/>
</dbReference>
<evidence type="ECO:0000256" key="5">
    <source>
        <dbReference type="ARBA" id="ARBA00022777"/>
    </source>
</evidence>
<dbReference type="GO" id="GO:0032436">
    <property type="term" value="P:positive regulation of proteasomal ubiquitin-dependent protein catabolic process"/>
    <property type="evidence" value="ECO:0007669"/>
    <property type="project" value="TreeGrafter"/>
</dbReference>
<keyword evidence="5" id="KW-0418">Kinase</keyword>
<dbReference type="GO" id="GO:0030154">
    <property type="term" value="P:cell differentiation"/>
    <property type="evidence" value="ECO:0007669"/>
    <property type="project" value="TreeGrafter"/>
</dbReference>
<dbReference type="GO" id="GO:0007165">
    <property type="term" value="P:signal transduction"/>
    <property type="evidence" value="ECO:0007669"/>
    <property type="project" value="TreeGrafter"/>
</dbReference>
<dbReference type="OrthoDB" id="192887at2759"/>
<keyword evidence="10" id="KW-1185">Reference proteome</keyword>
<evidence type="ECO:0000256" key="3">
    <source>
        <dbReference type="ARBA" id="ARBA00022679"/>
    </source>
</evidence>
<feature type="compositionally biased region" description="Polar residues" evidence="7">
    <location>
        <begin position="351"/>
        <end position="372"/>
    </location>
</feature>
<dbReference type="InterPro" id="IPR050591">
    <property type="entry name" value="GSK-3"/>
</dbReference>
<proteinExistence type="inferred from homology"/>
<evidence type="ECO:0000256" key="4">
    <source>
        <dbReference type="ARBA" id="ARBA00022741"/>
    </source>
</evidence>
<dbReference type="GO" id="GO:0005829">
    <property type="term" value="C:cytosol"/>
    <property type="evidence" value="ECO:0007669"/>
    <property type="project" value="TreeGrafter"/>
</dbReference>
<keyword evidence="3" id="KW-0808">Transferase</keyword>
<dbReference type="Proteomes" id="UP000614601">
    <property type="component" value="Unassembled WGS sequence"/>
</dbReference>
<comment type="caution">
    <text evidence="9">The sequence shown here is derived from an EMBL/GenBank/DDBJ whole genome shotgun (WGS) entry which is preliminary data.</text>
</comment>
<evidence type="ECO:0000313" key="10">
    <source>
        <dbReference type="Proteomes" id="UP000614601"/>
    </source>
</evidence>
<dbReference type="Pfam" id="PF00069">
    <property type="entry name" value="Pkinase"/>
    <property type="match status" value="1"/>
</dbReference>
<gene>
    <name evidence="9" type="ORF">BOKJ2_LOCUS13473</name>
</gene>
<evidence type="ECO:0000256" key="6">
    <source>
        <dbReference type="ARBA" id="ARBA00022840"/>
    </source>
</evidence>
<dbReference type="Gene3D" id="3.30.200.20">
    <property type="entry name" value="Phosphorylase Kinase, domain 1"/>
    <property type="match status" value="1"/>
</dbReference>
<dbReference type="PANTHER" id="PTHR24057:SF18">
    <property type="entry name" value="SERINE_THREONINE-PROTEIN KINASE R03D7.5-RELATED"/>
    <property type="match status" value="1"/>
</dbReference>
<dbReference type="SUPFAM" id="SSF56112">
    <property type="entry name" value="Protein kinase-like (PK-like)"/>
    <property type="match status" value="1"/>
</dbReference>
<dbReference type="GO" id="GO:0090090">
    <property type="term" value="P:negative regulation of canonical Wnt signaling pathway"/>
    <property type="evidence" value="ECO:0007669"/>
    <property type="project" value="TreeGrafter"/>
</dbReference>
<evidence type="ECO:0000256" key="1">
    <source>
        <dbReference type="ARBA" id="ARBA00005527"/>
    </source>
</evidence>
<dbReference type="InterPro" id="IPR011009">
    <property type="entry name" value="Kinase-like_dom_sf"/>
</dbReference>
<dbReference type="Proteomes" id="UP000783686">
    <property type="component" value="Unassembled WGS sequence"/>
</dbReference>
<keyword evidence="2" id="KW-0723">Serine/threonine-protein kinase</keyword>
<dbReference type="AlphaFoldDB" id="A0A811LRD0"/>
<dbReference type="GO" id="GO:0004674">
    <property type="term" value="F:protein serine/threonine kinase activity"/>
    <property type="evidence" value="ECO:0007669"/>
    <property type="project" value="UniProtKB-KW"/>
</dbReference>
<dbReference type="GO" id="GO:0030424">
    <property type="term" value="C:axon"/>
    <property type="evidence" value="ECO:0007669"/>
    <property type="project" value="TreeGrafter"/>
</dbReference>
<keyword evidence="4" id="KW-0547">Nucleotide-binding</keyword>
<sequence length="421" mass="48004">MFPPFHQYEAMELPSETPITVKMCKLRLHSSGVFSNVYRGTLLEPLPKREVAVKKTWPDPGQDGHKNFEVVMLLELSKEKHLNIVQVLFSFKTKAPDGRYCESMIFDFMPATLHSQVKSLAHPLNIVDIKIYTWQLFYGLYFLMKKRICHRDIKPQNILIDPEQGMLKIGDFGSAKIMKPNVESTAYQVTRFYRPPELLLDAVYYSPLVDVWSGGCVLGEMLRGHVLFPGRDTKHQLRLVIEALGSPGCEELLSMRSCTRLDGGQVLPRGFTHLLNVPKEHIEFLSKILVYNPKSRHHGAPLLTDVYFNELFTANKKRTNGKFVNDIPSFKDMIEFGPKHSQKTKNRKSTKTMSGEPLNQSVDASDANNSIVKPSGSKEDEKKKSGMTRRRRSREELETGVGGSREQIRMSKSYQRKSKVG</sequence>
<feature type="domain" description="Protein kinase" evidence="8">
    <location>
        <begin position="23"/>
        <end position="308"/>
    </location>
</feature>
<dbReference type="InterPro" id="IPR008271">
    <property type="entry name" value="Ser/Thr_kinase_AS"/>
</dbReference>
<dbReference type="GO" id="GO:0005634">
    <property type="term" value="C:nucleus"/>
    <property type="evidence" value="ECO:0007669"/>
    <property type="project" value="TreeGrafter"/>
</dbReference>
<evidence type="ECO:0000313" key="9">
    <source>
        <dbReference type="EMBL" id="CAD5229414.1"/>
    </source>
</evidence>
<accession>A0A811LRD0</accession>
<feature type="compositionally biased region" description="Basic residues" evidence="7">
    <location>
        <begin position="340"/>
        <end position="350"/>
    </location>
</feature>
<evidence type="ECO:0000256" key="7">
    <source>
        <dbReference type="SAM" id="MobiDB-lite"/>
    </source>
</evidence>
<dbReference type="FunFam" id="1.10.510.10:FF:000624">
    <property type="entry name" value="Mitogen-activated protein kinase"/>
    <property type="match status" value="1"/>
</dbReference>
<dbReference type="EMBL" id="CAJFCW020000006">
    <property type="protein sequence ID" value="CAG9126619.1"/>
    <property type="molecule type" value="Genomic_DNA"/>
</dbReference>
<feature type="region of interest" description="Disordered" evidence="7">
    <location>
        <begin position="334"/>
        <end position="421"/>
    </location>
</feature>
<dbReference type="GO" id="GO:0070507">
    <property type="term" value="P:regulation of microtubule cytoskeleton organization"/>
    <property type="evidence" value="ECO:0007669"/>
    <property type="project" value="TreeGrafter"/>
</dbReference>
<dbReference type="SMART" id="SM00220">
    <property type="entry name" value="S_TKc"/>
    <property type="match status" value="1"/>
</dbReference>
<dbReference type="EMBL" id="CAJFDH010000006">
    <property type="protein sequence ID" value="CAD5229414.1"/>
    <property type="molecule type" value="Genomic_DNA"/>
</dbReference>
<reference evidence="9" key="1">
    <citation type="submission" date="2020-09" db="EMBL/GenBank/DDBJ databases">
        <authorList>
            <person name="Kikuchi T."/>
        </authorList>
    </citation>
    <scope>NUCLEOTIDE SEQUENCE</scope>
    <source>
        <strain evidence="9">SH1</strain>
    </source>
</reference>
<dbReference type="PROSITE" id="PS00108">
    <property type="entry name" value="PROTEIN_KINASE_ST"/>
    <property type="match status" value="1"/>
</dbReference>
<evidence type="ECO:0000256" key="2">
    <source>
        <dbReference type="ARBA" id="ARBA00022527"/>
    </source>
</evidence>
<evidence type="ECO:0000259" key="8">
    <source>
        <dbReference type="PROSITE" id="PS50011"/>
    </source>
</evidence>
<dbReference type="GO" id="GO:0005524">
    <property type="term" value="F:ATP binding"/>
    <property type="evidence" value="ECO:0007669"/>
    <property type="project" value="UniProtKB-KW"/>
</dbReference>
<protein>
    <recommendedName>
        <fullName evidence="8">Protein kinase domain-containing protein</fullName>
    </recommendedName>
</protein>
<organism evidence="9 10">
    <name type="scientific">Bursaphelenchus okinawaensis</name>
    <dbReference type="NCBI Taxonomy" id="465554"/>
    <lineage>
        <taxon>Eukaryota</taxon>
        <taxon>Metazoa</taxon>
        <taxon>Ecdysozoa</taxon>
        <taxon>Nematoda</taxon>
        <taxon>Chromadorea</taxon>
        <taxon>Rhabditida</taxon>
        <taxon>Tylenchina</taxon>
        <taxon>Tylenchomorpha</taxon>
        <taxon>Aphelenchoidea</taxon>
        <taxon>Aphelenchoididae</taxon>
        <taxon>Bursaphelenchus</taxon>
    </lineage>
</organism>
<keyword evidence="6" id="KW-0067">ATP-binding</keyword>
<name>A0A811LRD0_9BILA</name>
<dbReference type="Gene3D" id="1.10.510.10">
    <property type="entry name" value="Transferase(Phosphotransferase) domain 1"/>
    <property type="match status" value="1"/>
</dbReference>
<dbReference type="PROSITE" id="PS50011">
    <property type="entry name" value="PROTEIN_KINASE_DOM"/>
    <property type="match status" value="1"/>
</dbReference>
<dbReference type="PANTHER" id="PTHR24057">
    <property type="entry name" value="GLYCOGEN SYNTHASE KINASE-3 ALPHA"/>
    <property type="match status" value="1"/>
</dbReference>
<comment type="similarity">
    <text evidence="1">Belongs to the protein kinase superfamily. CMGC Ser/Thr protein kinase family. GSK-3 subfamily.</text>
</comment>